<accession>A0A9Q3SWT5</accession>
<evidence type="ECO:0000313" key="2">
    <source>
        <dbReference type="Proteomes" id="UP000752647"/>
    </source>
</evidence>
<protein>
    <submittedName>
        <fullName evidence="1">Nucleoside 2-deoxyribosyltransferase</fullName>
    </submittedName>
</protein>
<dbReference type="Pfam" id="PF05014">
    <property type="entry name" value="Nuc_deoxyrib_tr"/>
    <property type="match status" value="1"/>
</dbReference>
<dbReference type="EMBL" id="JAHBFI010000001">
    <property type="protein sequence ID" value="MBZ5961566.1"/>
    <property type="molecule type" value="Genomic_DNA"/>
</dbReference>
<comment type="caution">
    <text evidence="1">The sequence shown here is derived from an EMBL/GenBank/DDBJ whole genome shotgun (WGS) entry which is preliminary data.</text>
</comment>
<dbReference type="InterPro" id="IPR007710">
    <property type="entry name" value="Nucleoside_deoxyribTrfase"/>
</dbReference>
<organism evidence="1 2">
    <name type="scientific">Leuconostoc gasicomitatum</name>
    <dbReference type="NCBI Taxonomy" id="115778"/>
    <lineage>
        <taxon>Bacteria</taxon>
        <taxon>Bacillati</taxon>
        <taxon>Bacillota</taxon>
        <taxon>Bacilli</taxon>
        <taxon>Lactobacillales</taxon>
        <taxon>Lactobacillaceae</taxon>
        <taxon>Leuconostoc</taxon>
        <taxon>Leuconostoc gelidum group</taxon>
    </lineage>
</organism>
<gene>
    <name evidence="1" type="ORF">KIJ12_00020</name>
</gene>
<evidence type="ECO:0000313" key="1">
    <source>
        <dbReference type="EMBL" id="MBZ5961566.1"/>
    </source>
</evidence>
<dbReference type="AlphaFoldDB" id="A0A9Q3SWT5"/>
<name>A0A9Q3SWT5_9LACO</name>
<sequence>MITIVITNAFFYTLLLNLGGHFLNKHIFLAAPFKQLLTAEQVIDSRNKNMINKVIQLLENQHFIVDNAHKRENWGRNMMSPNQCTHADFQAIKSCQLFMAFPGTPASPGTHIEIGWASACEKQIVLLLQKDTTYAYLVTGLGAIGNVTYLYYADAADCLSQIQHFLD</sequence>
<dbReference type="Gene3D" id="3.40.50.450">
    <property type="match status" value="1"/>
</dbReference>
<reference evidence="1" key="1">
    <citation type="submission" date="2021-05" db="EMBL/GenBank/DDBJ databases">
        <title>Pangenome of Leuconostoc gelidum warrants species status for Leuconostoc gelidum subsp. gasicomitatum.</title>
        <authorList>
            <person name="Johansson P."/>
            <person name="Sade E."/>
            <person name="Hultman J."/>
            <person name="Auvinen P."/>
            <person name="Bjorkroth J."/>
        </authorList>
    </citation>
    <scope>NUCLEOTIDE SEQUENCE</scope>
    <source>
        <strain evidence="1">A.21.4</strain>
    </source>
</reference>
<dbReference type="SUPFAM" id="SSF52309">
    <property type="entry name" value="N-(deoxy)ribosyltransferase-like"/>
    <property type="match status" value="1"/>
</dbReference>
<dbReference type="Proteomes" id="UP000752647">
    <property type="component" value="Unassembled WGS sequence"/>
</dbReference>
<proteinExistence type="predicted"/>